<dbReference type="InterPro" id="IPR011257">
    <property type="entry name" value="DNA_glycosylase"/>
</dbReference>
<evidence type="ECO:0000256" key="2">
    <source>
        <dbReference type="ARBA" id="ARBA00023204"/>
    </source>
</evidence>
<proteinExistence type="predicted"/>
<accession>F4H4Y0</accession>
<dbReference type="AlphaFoldDB" id="F4H4Y0"/>
<evidence type="ECO:0000313" key="4">
    <source>
        <dbReference type="EMBL" id="AEE45460.1"/>
    </source>
</evidence>
<evidence type="ECO:0000313" key="5">
    <source>
        <dbReference type="Proteomes" id="UP000008460"/>
    </source>
</evidence>
<organism evidence="4 5">
    <name type="scientific">Cellulomonas fimi (strain ATCC 484 / DSM 20113 / JCM 1341 / CCUG 24087 / LMG 16345 / NBRC 15513 / NCIMB 8980 / NCTC 7547 / NRS-133)</name>
    <dbReference type="NCBI Taxonomy" id="590998"/>
    <lineage>
        <taxon>Bacteria</taxon>
        <taxon>Bacillati</taxon>
        <taxon>Actinomycetota</taxon>
        <taxon>Actinomycetes</taxon>
        <taxon>Micrococcales</taxon>
        <taxon>Cellulomonadaceae</taxon>
        <taxon>Cellulomonas</taxon>
    </lineage>
</organism>
<dbReference type="PANTHER" id="PTHR43003:SF6">
    <property type="entry name" value="DNA GLYCOSYLASE"/>
    <property type="match status" value="1"/>
</dbReference>
<gene>
    <name evidence="4" type="ordered locus">Celf_1325</name>
</gene>
<protein>
    <submittedName>
        <fullName evidence="4">3-methyladenine DNA glycosylase/8-oxoguanine DNA glycosylase-like protein</fullName>
    </submittedName>
</protein>
<dbReference type="STRING" id="590998.Celf_1325"/>
<dbReference type="GO" id="GO:0032993">
    <property type="term" value="C:protein-DNA complex"/>
    <property type="evidence" value="ECO:0007669"/>
    <property type="project" value="TreeGrafter"/>
</dbReference>
<dbReference type="PANTHER" id="PTHR43003">
    <property type="entry name" value="DNA-3-METHYLADENINE GLYCOSYLASE"/>
    <property type="match status" value="1"/>
</dbReference>
<dbReference type="Proteomes" id="UP000008460">
    <property type="component" value="Chromosome"/>
</dbReference>
<dbReference type="Gene3D" id="1.10.340.30">
    <property type="entry name" value="Hypothetical protein, domain 2"/>
    <property type="match status" value="1"/>
</dbReference>
<dbReference type="HOGENOM" id="CLU_052970_0_0_11"/>
<feature type="region of interest" description="Disordered" evidence="3">
    <location>
        <begin position="1"/>
        <end position="36"/>
    </location>
</feature>
<dbReference type="eggNOG" id="COG0122">
    <property type="taxonomic scope" value="Bacteria"/>
</dbReference>
<name>F4H4Y0_CELFA</name>
<dbReference type="SUPFAM" id="SSF48150">
    <property type="entry name" value="DNA-glycosylase"/>
    <property type="match status" value="1"/>
</dbReference>
<dbReference type="InterPro" id="IPR051912">
    <property type="entry name" value="Alkylbase_DNA_Glycosylase/TA"/>
</dbReference>
<dbReference type="GO" id="GO:0032131">
    <property type="term" value="F:alkylated DNA binding"/>
    <property type="evidence" value="ECO:0007669"/>
    <property type="project" value="TreeGrafter"/>
</dbReference>
<evidence type="ECO:0000256" key="1">
    <source>
        <dbReference type="ARBA" id="ARBA00022763"/>
    </source>
</evidence>
<dbReference type="GO" id="GO:0006285">
    <property type="term" value="P:base-excision repair, AP site formation"/>
    <property type="evidence" value="ECO:0007669"/>
    <property type="project" value="TreeGrafter"/>
</dbReference>
<evidence type="ECO:0000256" key="3">
    <source>
        <dbReference type="SAM" id="MobiDB-lite"/>
    </source>
</evidence>
<dbReference type="GO" id="GO:0005737">
    <property type="term" value="C:cytoplasm"/>
    <property type="evidence" value="ECO:0007669"/>
    <property type="project" value="TreeGrafter"/>
</dbReference>
<dbReference type="GO" id="GO:0006307">
    <property type="term" value="P:DNA alkylation repair"/>
    <property type="evidence" value="ECO:0007669"/>
    <property type="project" value="TreeGrafter"/>
</dbReference>
<sequence length="332" mass="35979">MPPDAPTGIREAHTGRVLPDTATDGARPQAPGRTDVYRPAERLDVRRTLAPLRRGTGDPCWWTAPDGALWHALATPDGPATRRLAVARDGVHVAAWGPGAERAVAAVPALLGAHDDPSGFDPSLHPVVRDAHRRVPGLRLTTGGDVLAALVPAVLEQRVVGADARAAWRRLVTRHGSPAPGPVPATMRVPPPWSTWRDLPVWEWRQAGVDDQRSSTVQRVATVGRRLDETVTMPLPDARRRLLAVRGVGPWTVAETTSRALGDADAVSVGDFHLAHLVGWALTGRRTDDDGMLELLEPWRGHRQRVVRLIETTTAGRAPRFGPRSPRAIPLR</sequence>
<dbReference type="GO" id="GO:0008725">
    <property type="term" value="F:DNA-3-methyladenine glycosylase activity"/>
    <property type="evidence" value="ECO:0007669"/>
    <property type="project" value="TreeGrafter"/>
</dbReference>
<keyword evidence="5" id="KW-1185">Reference proteome</keyword>
<keyword evidence="2" id="KW-0234">DNA repair</keyword>
<dbReference type="KEGG" id="cfi:Celf_1325"/>
<reference evidence="4 5" key="1">
    <citation type="submission" date="2011-04" db="EMBL/GenBank/DDBJ databases">
        <title>Complete sequence of Cellulomonas fimi ATCC 484.</title>
        <authorList>
            <consortium name="US DOE Joint Genome Institute"/>
            <person name="Lucas S."/>
            <person name="Han J."/>
            <person name="Lapidus A."/>
            <person name="Cheng J.-F."/>
            <person name="Goodwin L."/>
            <person name="Pitluck S."/>
            <person name="Peters L."/>
            <person name="Chertkov O."/>
            <person name="Detter J.C."/>
            <person name="Han C."/>
            <person name="Tapia R."/>
            <person name="Land M."/>
            <person name="Hauser L."/>
            <person name="Kyrpides N."/>
            <person name="Ivanova N."/>
            <person name="Ovchinnikova G."/>
            <person name="Pagani I."/>
            <person name="Mead D."/>
            <person name="Brumm P."/>
            <person name="Woyke T."/>
        </authorList>
    </citation>
    <scope>NUCLEOTIDE SEQUENCE [LARGE SCALE GENOMIC DNA]</scope>
    <source>
        <strain evidence="5">ATCC 484 / DSM 20113 / JCM 1341 / NBRC 15513 / NCIMB 8980 / NCTC 7547</strain>
    </source>
</reference>
<keyword evidence="1" id="KW-0227">DNA damage</keyword>
<dbReference type="GO" id="GO:0043916">
    <property type="term" value="F:DNA-7-methylguanine glycosylase activity"/>
    <property type="evidence" value="ECO:0007669"/>
    <property type="project" value="TreeGrafter"/>
</dbReference>
<dbReference type="EMBL" id="CP002666">
    <property type="protein sequence ID" value="AEE45460.1"/>
    <property type="molecule type" value="Genomic_DNA"/>
</dbReference>